<accession>A0A9J6ERS8</accession>
<reference evidence="1" key="2">
    <citation type="submission" date="2021-09" db="EMBL/GenBank/DDBJ databases">
        <authorList>
            <person name="Jia N."/>
            <person name="Wang J."/>
            <person name="Shi W."/>
            <person name="Du L."/>
            <person name="Sun Y."/>
            <person name="Zhan W."/>
            <person name="Jiang J."/>
            <person name="Wang Q."/>
            <person name="Zhang B."/>
            <person name="Ji P."/>
            <person name="Sakyi L.B."/>
            <person name="Cui X."/>
            <person name="Yuan T."/>
            <person name="Jiang B."/>
            <person name="Yang W."/>
            <person name="Lam T.T.-Y."/>
            <person name="Chang Q."/>
            <person name="Ding S."/>
            <person name="Wang X."/>
            <person name="Zhu J."/>
            <person name="Ruan X."/>
            <person name="Zhao L."/>
            <person name="Wei J."/>
            <person name="Que T."/>
            <person name="Du C."/>
            <person name="Cheng J."/>
            <person name="Dai P."/>
            <person name="Han X."/>
            <person name="Huang E."/>
            <person name="Gao Y."/>
            <person name="Liu J."/>
            <person name="Shao H."/>
            <person name="Ye R."/>
            <person name="Li L."/>
            <person name="Wei W."/>
            <person name="Wang X."/>
            <person name="Wang C."/>
            <person name="Huo Q."/>
            <person name="Li W."/>
            <person name="Guo W."/>
            <person name="Chen H."/>
            <person name="Chen S."/>
            <person name="Zhou L."/>
            <person name="Zhou L."/>
            <person name="Ni X."/>
            <person name="Tian J."/>
            <person name="Zhou Y."/>
            <person name="Sheng Y."/>
            <person name="Liu T."/>
            <person name="Pan Y."/>
            <person name="Xia L."/>
            <person name="Li J."/>
            <person name="Zhao F."/>
            <person name="Cao W."/>
        </authorList>
    </citation>
    <scope>NUCLEOTIDE SEQUENCE</scope>
    <source>
        <strain evidence="1">Rmic-2018</strain>
        <tissue evidence="1">Larvae</tissue>
    </source>
</reference>
<protein>
    <submittedName>
        <fullName evidence="1">Uncharacterized protein</fullName>
    </submittedName>
</protein>
<dbReference type="Proteomes" id="UP000821866">
    <property type="component" value="Chromosome 10"/>
</dbReference>
<dbReference type="EMBL" id="JABSTU010000002">
    <property type="protein sequence ID" value="KAH8037219.1"/>
    <property type="molecule type" value="Genomic_DNA"/>
</dbReference>
<dbReference type="AlphaFoldDB" id="A0A9J6ERS8"/>
<reference evidence="1" key="1">
    <citation type="journal article" date="2020" name="Cell">
        <title>Large-Scale Comparative Analyses of Tick Genomes Elucidate Their Genetic Diversity and Vector Capacities.</title>
        <authorList>
            <consortium name="Tick Genome and Microbiome Consortium (TIGMIC)"/>
            <person name="Jia N."/>
            <person name="Wang J."/>
            <person name="Shi W."/>
            <person name="Du L."/>
            <person name="Sun Y."/>
            <person name="Zhan W."/>
            <person name="Jiang J.F."/>
            <person name="Wang Q."/>
            <person name="Zhang B."/>
            <person name="Ji P."/>
            <person name="Bell-Sakyi L."/>
            <person name="Cui X.M."/>
            <person name="Yuan T.T."/>
            <person name="Jiang B.G."/>
            <person name="Yang W.F."/>
            <person name="Lam T.T."/>
            <person name="Chang Q.C."/>
            <person name="Ding S.J."/>
            <person name="Wang X.J."/>
            <person name="Zhu J.G."/>
            <person name="Ruan X.D."/>
            <person name="Zhao L."/>
            <person name="Wei J.T."/>
            <person name="Ye R.Z."/>
            <person name="Que T.C."/>
            <person name="Du C.H."/>
            <person name="Zhou Y.H."/>
            <person name="Cheng J.X."/>
            <person name="Dai P.F."/>
            <person name="Guo W.B."/>
            <person name="Han X.H."/>
            <person name="Huang E.J."/>
            <person name="Li L.F."/>
            <person name="Wei W."/>
            <person name="Gao Y.C."/>
            <person name="Liu J.Z."/>
            <person name="Shao H.Z."/>
            <person name="Wang X."/>
            <person name="Wang C.C."/>
            <person name="Yang T.C."/>
            <person name="Huo Q.B."/>
            <person name="Li W."/>
            <person name="Chen H.Y."/>
            <person name="Chen S.E."/>
            <person name="Zhou L.G."/>
            <person name="Ni X.B."/>
            <person name="Tian J.H."/>
            <person name="Sheng Y."/>
            <person name="Liu T."/>
            <person name="Pan Y.S."/>
            <person name="Xia L.Y."/>
            <person name="Li J."/>
            <person name="Zhao F."/>
            <person name="Cao W.C."/>
        </authorList>
    </citation>
    <scope>NUCLEOTIDE SEQUENCE</scope>
    <source>
        <strain evidence="1">Rmic-2018</strain>
    </source>
</reference>
<evidence type="ECO:0000313" key="1">
    <source>
        <dbReference type="EMBL" id="KAH8037219.1"/>
    </source>
</evidence>
<evidence type="ECO:0000313" key="2">
    <source>
        <dbReference type="Proteomes" id="UP000821866"/>
    </source>
</evidence>
<proteinExistence type="predicted"/>
<sequence>MGSRGAAEAVLGGRGNRITDERDKDYEIILPKLPTGCIVVNTVFLHDDIRVRPFKVEDFRDALAKERLLPDVIALGAYQINHVWAVTFNSQEATKRMTDLKELQVKGHHCLVIDPQEKKVRLRLDWLLHGVSDEDVRTAFAAFAKGTEVTRERWRVEGVNEKNSTTRTVFIKLKSGMKAEDLPHLIRVAGELALVVAPGRPMQCLRCSGTGHVRVNARCGKCMCGKCKCKVAPPRWSSG</sequence>
<comment type="caution">
    <text evidence="1">The sequence shown here is derived from an EMBL/GenBank/DDBJ whole genome shotgun (WGS) entry which is preliminary data.</text>
</comment>
<name>A0A9J6ERS8_RHIMP</name>
<organism evidence="1 2">
    <name type="scientific">Rhipicephalus microplus</name>
    <name type="common">Cattle tick</name>
    <name type="synonym">Boophilus microplus</name>
    <dbReference type="NCBI Taxonomy" id="6941"/>
    <lineage>
        <taxon>Eukaryota</taxon>
        <taxon>Metazoa</taxon>
        <taxon>Ecdysozoa</taxon>
        <taxon>Arthropoda</taxon>
        <taxon>Chelicerata</taxon>
        <taxon>Arachnida</taxon>
        <taxon>Acari</taxon>
        <taxon>Parasitiformes</taxon>
        <taxon>Ixodida</taxon>
        <taxon>Ixodoidea</taxon>
        <taxon>Ixodidae</taxon>
        <taxon>Rhipicephalinae</taxon>
        <taxon>Rhipicephalus</taxon>
        <taxon>Boophilus</taxon>
    </lineage>
</organism>
<dbReference type="VEuPathDB" id="VectorBase:LOC119177109"/>
<gene>
    <name evidence="1" type="ORF">HPB51_009499</name>
</gene>
<keyword evidence="2" id="KW-1185">Reference proteome</keyword>